<organism evidence="1 2">
    <name type="scientific">Streptococcus varani</name>
    <dbReference type="NCBI Taxonomy" id="1608583"/>
    <lineage>
        <taxon>Bacteria</taxon>
        <taxon>Bacillati</taxon>
        <taxon>Bacillota</taxon>
        <taxon>Bacilli</taxon>
        <taxon>Lactobacillales</taxon>
        <taxon>Streptococcaceae</taxon>
        <taxon>Streptococcus</taxon>
    </lineage>
</organism>
<accession>A0A0E4H4N8</accession>
<sequence>MNIDLEDLGKNYKLRIDYAIGASLLDSWNLLASNQGFAKCFPQLTLEAKKNPQQLLFQEGDFREEMAILAYKKQEKIAYQWDSAVVTFTFKEVGETGHIFFEEVIPKDFGNDWTNAQKDMTGWLVQNETLLAILNGDTEIDVNLAREKWRTFVAEQVEVK</sequence>
<proteinExistence type="predicted"/>
<evidence type="ECO:0000313" key="2">
    <source>
        <dbReference type="Proteomes" id="UP000198604"/>
    </source>
</evidence>
<evidence type="ECO:0000313" key="1">
    <source>
        <dbReference type="EMBL" id="CQR25473.1"/>
    </source>
</evidence>
<keyword evidence="2" id="KW-1185">Reference proteome</keyword>
<dbReference type="SUPFAM" id="SSF55961">
    <property type="entry name" value="Bet v1-like"/>
    <property type="match status" value="1"/>
</dbReference>
<dbReference type="AlphaFoldDB" id="A0A0E4H4N8"/>
<name>A0A0E4H4N8_9STRE</name>
<dbReference type="EMBL" id="CTEN01000004">
    <property type="protein sequence ID" value="CQR25473.1"/>
    <property type="molecule type" value="Genomic_DNA"/>
</dbReference>
<dbReference type="Gene3D" id="3.30.530.20">
    <property type="match status" value="1"/>
</dbReference>
<reference evidence="2" key="1">
    <citation type="submission" date="2015-03" db="EMBL/GenBank/DDBJ databases">
        <authorList>
            <person name="Urmite Genomes"/>
        </authorList>
    </citation>
    <scope>NUCLEOTIDE SEQUENCE [LARGE SCALE GENOMIC DNA]</scope>
    <source>
        <strain evidence="2">FF10</strain>
    </source>
</reference>
<dbReference type="RefSeq" id="WP_093651024.1">
    <property type="nucleotide sequence ID" value="NZ_CTEN01000004.1"/>
</dbReference>
<dbReference type="STRING" id="1608583.BN1356_01818"/>
<protein>
    <submittedName>
        <fullName evidence="1">Activator of Hsp90 ATPase 1 family protein</fullName>
    </submittedName>
</protein>
<gene>
    <name evidence="1" type="ORF">BN1356_01818</name>
</gene>
<dbReference type="InterPro" id="IPR023393">
    <property type="entry name" value="START-like_dom_sf"/>
</dbReference>
<dbReference type="OrthoDB" id="9803476at2"/>
<dbReference type="Proteomes" id="UP000198604">
    <property type="component" value="Unassembled WGS sequence"/>
</dbReference>